<feature type="compositionally biased region" description="Polar residues" evidence="2">
    <location>
        <begin position="78"/>
        <end position="87"/>
    </location>
</feature>
<evidence type="ECO:0000313" key="3">
    <source>
        <dbReference type="EMBL" id="EEH54445.1"/>
    </source>
</evidence>
<accession>C1N1G9</accession>
<protein>
    <submittedName>
        <fullName evidence="3">Predicted protein</fullName>
    </submittedName>
</protein>
<dbReference type="KEGG" id="mpp:MICPUCDRAFT_41741"/>
<dbReference type="Pfam" id="PF14646">
    <property type="entry name" value="MYCBPAP"/>
    <property type="match status" value="1"/>
</dbReference>
<proteinExistence type="predicted"/>
<dbReference type="EMBL" id="GG663744">
    <property type="protein sequence ID" value="EEH54445.1"/>
    <property type="molecule type" value="Genomic_DNA"/>
</dbReference>
<reference evidence="3 4" key="1">
    <citation type="journal article" date="2009" name="Science">
        <title>Green evolution and dynamic adaptations revealed by genomes of the marine picoeukaryotes Micromonas.</title>
        <authorList>
            <person name="Worden A.Z."/>
            <person name="Lee J.H."/>
            <person name="Mock T."/>
            <person name="Rouze P."/>
            <person name="Simmons M.P."/>
            <person name="Aerts A.L."/>
            <person name="Allen A.E."/>
            <person name="Cuvelier M.L."/>
            <person name="Derelle E."/>
            <person name="Everett M.V."/>
            <person name="Foulon E."/>
            <person name="Grimwood J."/>
            <person name="Gundlach H."/>
            <person name="Henrissat B."/>
            <person name="Napoli C."/>
            <person name="McDonald S.M."/>
            <person name="Parker M.S."/>
            <person name="Rombauts S."/>
            <person name="Salamov A."/>
            <person name="Von Dassow P."/>
            <person name="Badger J.H."/>
            <person name="Coutinho P.M."/>
            <person name="Demir E."/>
            <person name="Dubchak I."/>
            <person name="Gentemann C."/>
            <person name="Eikrem W."/>
            <person name="Gready J.E."/>
            <person name="John U."/>
            <person name="Lanier W."/>
            <person name="Lindquist E.A."/>
            <person name="Lucas S."/>
            <person name="Mayer K.F."/>
            <person name="Moreau H."/>
            <person name="Not F."/>
            <person name="Otillar R."/>
            <person name="Panaud O."/>
            <person name="Pangilinan J."/>
            <person name="Paulsen I."/>
            <person name="Piegu B."/>
            <person name="Poliakov A."/>
            <person name="Robbens S."/>
            <person name="Schmutz J."/>
            <person name="Toulza E."/>
            <person name="Wyss T."/>
            <person name="Zelensky A."/>
            <person name="Zhou K."/>
            <person name="Armbrust E.V."/>
            <person name="Bhattacharya D."/>
            <person name="Goodenough U.W."/>
            <person name="Van de Peer Y."/>
            <person name="Grigoriev I.V."/>
        </authorList>
    </citation>
    <scope>NUCLEOTIDE SEQUENCE [LARGE SCALE GENOMIC DNA]</scope>
    <source>
        <strain evidence="3 4">CCMP1545</strain>
    </source>
</reference>
<dbReference type="InterPro" id="IPR032707">
    <property type="entry name" value="MYCBPAP"/>
</dbReference>
<evidence type="ECO:0000256" key="2">
    <source>
        <dbReference type="SAM" id="MobiDB-lite"/>
    </source>
</evidence>
<dbReference type="RefSeq" id="XP_003061815.1">
    <property type="nucleotide sequence ID" value="XM_003061769.1"/>
</dbReference>
<dbReference type="Proteomes" id="UP000001876">
    <property type="component" value="Unassembled WGS sequence"/>
</dbReference>
<feature type="compositionally biased region" description="Basic residues" evidence="2">
    <location>
        <begin position="25"/>
        <end position="35"/>
    </location>
</feature>
<feature type="region of interest" description="Disordered" evidence="2">
    <location>
        <begin position="102"/>
        <end position="152"/>
    </location>
</feature>
<name>C1N1G9_MICPC</name>
<feature type="region of interest" description="Disordered" evidence="2">
    <location>
        <begin position="1"/>
        <end position="89"/>
    </location>
</feature>
<keyword evidence="1" id="KW-0175">Coiled coil</keyword>
<gene>
    <name evidence="3" type="ORF">MICPUCDRAFT_41741</name>
</gene>
<feature type="coiled-coil region" evidence="1">
    <location>
        <begin position="226"/>
        <end position="285"/>
    </location>
</feature>
<dbReference type="OrthoDB" id="568463at2759"/>
<keyword evidence="4" id="KW-1185">Reference proteome</keyword>
<feature type="compositionally biased region" description="Low complexity" evidence="2">
    <location>
        <begin position="66"/>
        <end position="77"/>
    </location>
</feature>
<feature type="compositionally biased region" description="Polar residues" evidence="2">
    <location>
        <begin position="1"/>
        <end position="20"/>
    </location>
</feature>
<sequence>MTALEQAQSRSRAATPSEAGSTAAPKRKILVRKLKSSATKSDALGGTADARDAGGHHLHHHHLFQSGRAASSGAPRSTISRGSSLASTPRHAFDFTRGFDATTSASAASSRGGPKTRADERARSPSPPPEPATARAIAPGGPRPDARSGKRREWAVLGDVGEYERTLQKKIEQAKLEMPPTPEALPELPPHLDRAARDVNGGKFVRHYQRAFRVLTERRREAANFANQLENARVAEAAELAQKSKEDVGWELHVKMTNIAQENALNQWERQRESWEKLMRAHAAAHGKSVGDIAMARCDEWRRKNEVFAHHDMAVPIHEREGGCHWEWRMSLKNNYMRYYPVGNIFRRVLYTGPDTTASAW</sequence>
<organism evidence="4">
    <name type="scientific">Micromonas pusilla (strain CCMP1545)</name>
    <name type="common">Picoplanktonic green alga</name>
    <dbReference type="NCBI Taxonomy" id="564608"/>
    <lineage>
        <taxon>Eukaryota</taxon>
        <taxon>Viridiplantae</taxon>
        <taxon>Chlorophyta</taxon>
        <taxon>Mamiellophyceae</taxon>
        <taxon>Mamiellales</taxon>
        <taxon>Mamiellaceae</taxon>
        <taxon>Micromonas</taxon>
    </lineage>
</organism>
<evidence type="ECO:0000256" key="1">
    <source>
        <dbReference type="SAM" id="Coils"/>
    </source>
</evidence>
<dbReference type="GeneID" id="9687254"/>
<evidence type="ECO:0000313" key="4">
    <source>
        <dbReference type="Proteomes" id="UP000001876"/>
    </source>
</evidence>
<dbReference type="AlphaFoldDB" id="C1N1G9"/>